<keyword evidence="3" id="KW-1185">Reference proteome</keyword>
<reference evidence="2 3" key="1">
    <citation type="submission" date="2017-11" db="EMBL/GenBank/DDBJ databases">
        <title>Draft genome sequence of Enterococcus plantarum TRW2 strain isolated from lettuce.</title>
        <authorList>
            <person name="Kim E.B."/>
            <person name="Marco M.L."/>
            <person name="Williams T.R."/>
            <person name="You I.H."/>
        </authorList>
    </citation>
    <scope>NUCLEOTIDE SEQUENCE [LARGE SCALE GENOMIC DNA]</scope>
    <source>
        <strain evidence="2 3">TRW2</strain>
    </source>
</reference>
<dbReference type="STRING" id="1077675.BCR22_08250"/>
<protein>
    <submittedName>
        <fullName evidence="2">Uncharacterized protein</fullName>
    </submittedName>
</protein>
<evidence type="ECO:0000256" key="1">
    <source>
        <dbReference type="SAM" id="Coils"/>
    </source>
</evidence>
<dbReference type="AlphaFoldDB" id="A0A2W4BFR3"/>
<gene>
    <name evidence="2" type="ORF">CI088_04335</name>
</gene>
<proteinExistence type="predicted"/>
<keyword evidence="1" id="KW-0175">Coiled coil</keyword>
<evidence type="ECO:0000313" key="2">
    <source>
        <dbReference type="EMBL" id="PZL75675.1"/>
    </source>
</evidence>
<dbReference type="EMBL" id="PIEU01000042">
    <property type="protein sequence ID" value="PZL75675.1"/>
    <property type="molecule type" value="Genomic_DNA"/>
</dbReference>
<feature type="coiled-coil region" evidence="1">
    <location>
        <begin position="1"/>
        <end position="95"/>
    </location>
</feature>
<comment type="caution">
    <text evidence="2">The sequence shown here is derived from an EMBL/GenBank/DDBJ whole genome shotgun (WGS) entry which is preliminary data.</text>
</comment>
<dbReference type="RefSeq" id="WP_111247328.1">
    <property type="nucleotide sequence ID" value="NZ_PIEU01000042.1"/>
</dbReference>
<evidence type="ECO:0000313" key="3">
    <source>
        <dbReference type="Proteomes" id="UP000249828"/>
    </source>
</evidence>
<accession>A0A2W4BFR3</accession>
<name>A0A2W4BFR3_9ENTE</name>
<sequence length="102" mass="12749">MKAEEELLRDYQRNRAELEEQEDTVKRYMRKGQDYTQEIFFQVRQILGKRSTSMESIMETQRELQRNEDHYLEELAQERKELILQQEEVEQFYRKKRQELTK</sequence>
<dbReference type="Proteomes" id="UP000249828">
    <property type="component" value="Unassembled WGS sequence"/>
</dbReference>
<organism evidence="2 3">
    <name type="scientific">Enterococcus plantarum</name>
    <dbReference type="NCBI Taxonomy" id="1077675"/>
    <lineage>
        <taxon>Bacteria</taxon>
        <taxon>Bacillati</taxon>
        <taxon>Bacillota</taxon>
        <taxon>Bacilli</taxon>
        <taxon>Lactobacillales</taxon>
        <taxon>Enterococcaceae</taxon>
        <taxon>Enterococcus</taxon>
    </lineage>
</organism>